<dbReference type="Gene3D" id="2.10.110.10">
    <property type="entry name" value="Cysteine Rich Protein"/>
    <property type="match status" value="1"/>
</dbReference>
<keyword evidence="2 4" id="KW-0862">Zinc</keyword>
<evidence type="ECO:0000259" key="5">
    <source>
        <dbReference type="PROSITE" id="PS50023"/>
    </source>
</evidence>
<evidence type="ECO:0000256" key="2">
    <source>
        <dbReference type="ARBA" id="ARBA00022833"/>
    </source>
</evidence>
<sequence length="176" mass="19571">MNHHSFEMTNEVMSPLSNHNGFDILQDHLVERVSPPEIVSSTALVDQTSSYIGHVCQTAVTTTPSPPIRDSQRSLCGYCGLDLSSLDASVQLPTAAYHFGCFRCNKCRTALSLYTFRVKDGMVYCGEKCYTDVADEWGVTADTTKTETLLQFIPMNRKKISDVSFRINISIFLSAN</sequence>
<dbReference type="InterPro" id="IPR001781">
    <property type="entry name" value="Znf_LIM"/>
</dbReference>
<name>A0A8T0DYM6_9TREM</name>
<dbReference type="Proteomes" id="UP000699462">
    <property type="component" value="Unassembled WGS sequence"/>
</dbReference>
<protein>
    <recommendedName>
        <fullName evidence="5">LIM zinc-binding domain-containing protein</fullName>
    </recommendedName>
</protein>
<dbReference type="GO" id="GO:0046872">
    <property type="term" value="F:metal ion binding"/>
    <property type="evidence" value="ECO:0007669"/>
    <property type="project" value="UniProtKB-KW"/>
</dbReference>
<organism evidence="6 7">
    <name type="scientific">Paragonimus westermani</name>
    <dbReference type="NCBI Taxonomy" id="34504"/>
    <lineage>
        <taxon>Eukaryota</taxon>
        <taxon>Metazoa</taxon>
        <taxon>Spiralia</taxon>
        <taxon>Lophotrochozoa</taxon>
        <taxon>Platyhelminthes</taxon>
        <taxon>Trematoda</taxon>
        <taxon>Digenea</taxon>
        <taxon>Plagiorchiida</taxon>
        <taxon>Troglotremata</taxon>
        <taxon>Troglotrematidae</taxon>
        <taxon>Paragonimus</taxon>
    </lineage>
</organism>
<keyword evidence="7" id="KW-1185">Reference proteome</keyword>
<gene>
    <name evidence="6" type="ORF">P879_01822</name>
</gene>
<evidence type="ECO:0000313" key="7">
    <source>
        <dbReference type="Proteomes" id="UP000699462"/>
    </source>
</evidence>
<keyword evidence="3 4" id="KW-0440">LIM domain</keyword>
<dbReference type="CDD" id="cd08368">
    <property type="entry name" value="LIM"/>
    <property type="match status" value="1"/>
</dbReference>
<evidence type="ECO:0000313" key="6">
    <source>
        <dbReference type="EMBL" id="KAF8571807.1"/>
    </source>
</evidence>
<keyword evidence="1 4" id="KW-0479">Metal-binding</keyword>
<evidence type="ECO:0000256" key="3">
    <source>
        <dbReference type="ARBA" id="ARBA00023038"/>
    </source>
</evidence>
<dbReference type="Pfam" id="PF00412">
    <property type="entry name" value="LIM"/>
    <property type="match status" value="1"/>
</dbReference>
<evidence type="ECO:0000256" key="1">
    <source>
        <dbReference type="ARBA" id="ARBA00022723"/>
    </source>
</evidence>
<feature type="domain" description="LIM zinc-binding" evidence="5">
    <location>
        <begin position="74"/>
        <end position="136"/>
    </location>
</feature>
<proteinExistence type="predicted"/>
<dbReference type="PROSITE" id="PS00478">
    <property type="entry name" value="LIM_DOMAIN_1"/>
    <property type="match status" value="1"/>
</dbReference>
<dbReference type="PROSITE" id="PS50023">
    <property type="entry name" value="LIM_DOMAIN_2"/>
    <property type="match status" value="1"/>
</dbReference>
<reference evidence="6 7" key="1">
    <citation type="submission" date="2019-07" db="EMBL/GenBank/DDBJ databases">
        <title>Annotation for the trematode Paragonimus westermani.</title>
        <authorList>
            <person name="Choi Y.-J."/>
        </authorList>
    </citation>
    <scope>NUCLEOTIDE SEQUENCE [LARGE SCALE GENOMIC DNA]</scope>
    <source>
        <strain evidence="6">180907_Pwestermani</strain>
    </source>
</reference>
<evidence type="ECO:0000256" key="4">
    <source>
        <dbReference type="PROSITE-ProRule" id="PRU00125"/>
    </source>
</evidence>
<dbReference type="OrthoDB" id="10439094at2759"/>
<comment type="caution">
    <text evidence="6">The sequence shown here is derived from an EMBL/GenBank/DDBJ whole genome shotgun (WGS) entry which is preliminary data.</text>
</comment>
<dbReference type="SUPFAM" id="SSF57716">
    <property type="entry name" value="Glucocorticoid receptor-like (DNA-binding domain)"/>
    <property type="match status" value="1"/>
</dbReference>
<dbReference type="EMBL" id="JTDF01000309">
    <property type="protein sequence ID" value="KAF8571807.1"/>
    <property type="molecule type" value="Genomic_DNA"/>
</dbReference>
<accession>A0A8T0DYM6</accession>
<dbReference type="AlphaFoldDB" id="A0A8T0DYM6"/>
<dbReference type="SMART" id="SM00132">
    <property type="entry name" value="LIM"/>
    <property type="match status" value="1"/>
</dbReference>